<keyword evidence="3" id="KW-1185">Reference proteome</keyword>
<feature type="region of interest" description="Disordered" evidence="1">
    <location>
        <begin position="1"/>
        <end position="104"/>
    </location>
</feature>
<sequence>MAVAAPAAGRLLRPPQRAAWQRLRRPCPGPAPARGPCRRDRCRAAARGSGRRSWPRRPAPGWAGGRAPAPAPGSAAGTAPGAGGPRAGGGIQRQRPPVLPRPAAAVGAAGAPALKLHLAQQLLEGTLHCKPGAAGSLRSFNLADFAHRPQYRLLLDSLQLDQIVGFPDYYYQAQAPMVTRSAASNAIKSNIKLTEIMMEPSININRRLMPSLISNREVTDKLEVPPGSEGLPQAGETGRQDMTLSKDQVQHWGWSNPCTATGCSQLVRKDLCRKGRRSS</sequence>
<name>A0A8D0FEW8_STROC</name>
<feature type="compositionally biased region" description="Gly residues" evidence="1">
    <location>
        <begin position="80"/>
        <end position="91"/>
    </location>
</feature>
<protein>
    <submittedName>
        <fullName evidence="2">Uncharacterized protein</fullName>
    </submittedName>
</protein>
<evidence type="ECO:0000256" key="1">
    <source>
        <dbReference type="SAM" id="MobiDB-lite"/>
    </source>
</evidence>
<proteinExistence type="predicted"/>
<reference evidence="2" key="2">
    <citation type="submission" date="2025-09" db="UniProtKB">
        <authorList>
            <consortium name="Ensembl"/>
        </authorList>
    </citation>
    <scope>IDENTIFICATION</scope>
</reference>
<feature type="compositionally biased region" description="Low complexity" evidence="1">
    <location>
        <begin position="92"/>
        <end position="104"/>
    </location>
</feature>
<dbReference type="Ensembl" id="ENSSOCT00000014672.1">
    <property type="protein sequence ID" value="ENSSOCP00000014296.1"/>
    <property type="gene ID" value="ENSSOCG00000010809.1"/>
</dbReference>
<dbReference type="AlphaFoldDB" id="A0A8D0FEW8"/>
<feature type="compositionally biased region" description="Low complexity" evidence="1">
    <location>
        <begin position="59"/>
        <end position="79"/>
    </location>
</feature>
<reference evidence="2" key="1">
    <citation type="submission" date="2025-08" db="UniProtKB">
        <authorList>
            <consortium name="Ensembl"/>
        </authorList>
    </citation>
    <scope>IDENTIFICATION</scope>
</reference>
<feature type="compositionally biased region" description="Low complexity" evidence="1">
    <location>
        <begin position="1"/>
        <end position="19"/>
    </location>
</feature>
<organism evidence="2 3">
    <name type="scientific">Strix occidentalis caurina</name>
    <name type="common">northern spotted owl</name>
    <dbReference type="NCBI Taxonomy" id="311401"/>
    <lineage>
        <taxon>Eukaryota</taxon>
        <taxon>Metazoa</taxon>
        <taxon>Chordata</taxon>
        <taxon>Craniata</taxon>
        <taxon>Vertebrata</taxon>
        <taxon>Euteleostomi</taxon>
        <taxon>Archelosauria</taxon>
        <taxon>Archosauria</taxon>
        <taxon>Dinosauria</taxon>
        <taxon>Saurischia</taxon>
        <taxon>Theropoda</taxon>
        <taxon>Coelurosauria</taxon>
        <taxon>Aves</taxon>
        <taxon>Neognathae</taxon>
        <taxon>Neoaves</taxon>
        <taxon>Telluraves</taxon>
        <taxon>Strigiformes</taxon>
        <taxon>Strigidae</taxon>
        <taxon>Strix</taxon>
    </lineage>
</organism>
<evidence type="ECO:0000313" key="3">
    <source>
        <dbReference type="Proteomes" id="UP000694551"/>
    </source>
</evidence>
<dbReference type="Proteomes" id="UP000694551">
    <property type="component" value="Unplaced"/>
</dbReference>
<evidence type="ECO:0000313" key="2">
    <source>
        <dbReference type="Ensembl" id="ENSSOCP00000014296.1"/>
    </source>
</evidence>
<accession>A0A8D0FEW8</accession>